<feature type="transmembrane region" description="Helical" evidence="1">
    <location>
        <begin position="518"/>
        <end position="539"/>
    </location>
</feature>
<evidence type="ECO:0000313" key="3">
    <source>
        <dbReference type="EMBL" id="KAK9164158.1"/>
    </source>
</evidence>
<name>A0AAP0L452_9MAGN</name>
<dbReference type="CDD" id="cd02440">
    <property type="entry name" value="AdoMet_MTases"/>
    <property type="match status" value="1"/>
</dbReference>
<dbReference type="Gene3D" id="3.40.50.150">
    <property type="entry name" value="Vaccinia Virus protein VP39"/>
    <property type="match status" value="1"/>
</dbReference>
<comment type="caution">
    <text evidence="3">The sequence shown here is derived from an EMBL/GenBank/DDBJ whole genome shotgun (WGS) entry which is preliminary data.</text>
</comment>
<dbReference type="Gene3D" id="1.10.472.10">
    <property type="entry name" value="Cyclin-like"/>
    <property type="match status" value="3"/>
</dbReference>
<reference evidence="3 4" key="1">
    <citation type="submission" date="2024-01" db="EMBL/GenBank/DDBJ databases">
        <title>Genome assemblies of Stephania.</title>
        <authorList>
            <person name="Yang L."/>
        </authorList>
    </citation>
    <scope>NUCLEOTIDE SEQUENCE [LARGE SCALE GENOMIC DNA]</scope>
    <source>
        <strain evidence="3">YNDBR</strain>
        <tissue evidence="3">Leaf</tissue>
    </source>
</reference>
<dbReference type="GO" id="GO:0006357">
    <property type="term" value="P:regulation of transcription by RNA polymerase II"/>
    <property type="evidence" value="ECO:0007669"/>
    <property type="project" value="InterPro"/>
</dbReference>
<dbReference type="PANTHER" id="PTHR10026">
    <property type="entry name" value="CYCLIN"/>
    <property type="match status" value="1"/>
</dbReference>
<dbReference type="InterPro" id="IPR036915">
    <property type="entry name" value="Cyclin-like_sf"/>
</dbReference>
<keyword evidence="1" id="KW-0812">Transmembrane</keyword>
<dbReference type="InterPro" id="IPR029063">
    <property type="entry name" value="SAM-dependent_MTases_sf"/>
</dbReference>
<dbReference type="Pfam" id="PF08241">
    <property type="entry name" value="Methyltransf_11"/>
    <property type="match status" value="1"/>
</dbReference>
<dbReference type="SUPFAM" id="SSF53335">
    <property type="entry name" value="S-adenosyl-L-methionine-dependent methyltransferases"/>
    <property type="match status" value="1"/>
</dbReference>
<dbReference type="AlphaFoldDB" id="A0AAP0L452"/>
<evidence type="ECO:0000259" key="2">
    <source>
        <dbReference type="Pfam" id="PF08241"/>
    </source>
</evidence>
<proteinExistence type="predicted"/>
<keyword evidence="1" id="KW-0472">Membrane</keyword>
<protein>
    <recommendedName>
        <fullName evidence="2">Methyltransferase type 11 domain-containing protein</fullName>
    </recommendedName>
</protein>
<sequence>MAATHEQGSSAHNSTTHRYWYVSRTQIEEDSPSRRDGISLALENRLRVSYSEFLQELGSELNLVEKTTQLLSEKDIASASFEILRKYYHTPISVTEEMIDKQADNVSTADELVLTTLGYDINVSHPYKCLDDTSAKFQCPLKNEFDCYAREIAKETWLETSLCLQYKPQHIAAAAIYLAVQRFKEGVQYNGEKAKWWHEFDVPPRRLKDIGNHMLEEYAILIKPFSPEDFGYPTANTTNLRNRSDPEEQEQFMPLLIMNLPDPDELFLKYPVENEKSTQVTDHSWYVSRKWIEFDSPSRRDGIPLDIISAACMFLASENVNNPPPLKDIITEYCKIITNFKDGSATNNLTIKEERMDEAVRRVSEEAKTVAATLGKDGLDVHHPDEWLFPALQKFQGPSKDEACHFATTVAIQTWLKTTLCLQYKPEHIAVAAIYLAEKHFEDSIRYDSEVVLWDEFDVPLPLVEDIGNHMLEEAPSPLQWLQSGFLFASQTHYASLWAPTTPPPAQLIYHNYSLKILLVKIFILATAMASIPCFNFVYTVDQRDNLYTVQASNLRMNATEIQSAIEELLKGEWLNYGDRALALGRNSAKTVMVMRKLGFPDAIGVDKKPCSLVKRGDIYALPFKRRSFDFVLSTAFIDGVSIPAKMVIEMERVLKPGGHGVVLRRMYGHFPVMKAAAPVASYLKGSDIVGVRAVNCTIMVIFRKQISMSKRLVMQLR</sequence>
<evidence type="ECO:0000313" key="4">
    <source>
        <dbReference type="Proteomes" id="UP001420932"/>
    </source>
</evidence>
<dbReference type="EMBL" id="JBBNAF010000002">
    <property type="protein sequence ID" value="KAK9164158.1"/>
    <property type="molecule type" value="Genomic_DNA"/>
</dbReference>
<dbReference type="GO" id="GO:0008757">
    <property type="term" value="F:S-adenosylmethionine-dependent methyltransferase activity"/>
    <property type="evidence" value="ECO:0007669"/>
    <property type="project" value="InterPro"/>
</dbReference>
<dbReference type="Proteomes" id="UP001420932">
    <property type="component" value="Unassembled WGS sequence"/>
</dbReference>
<accession>A0AAP0L452</accession>
<dbReference type="SUPFAM" id="SSF47954">
    <property type="entry name" value="Cyclin-like"/>
    <property type="match status" value="3"/>
</dbReference>
<feature type="domain" description="Methyltransferase type 11" evidence="2">
    <location>
        <begin position="614"/>
        <end position="661"/>
    </location>
</feature>
<keyword evidence="1" id="KW-1133">Transmembrane helix</keyword>
<dbReference type="InterPro" id="IPR013216">
    <property type="entry name" value="Methyltransf_11"/>
</dbReference>
<organism evidence="3 4">
    <name type="scientific">Stephania yunnanensis</name>
    <dbReference type="NCBI Taxonomy" id="152371"/>
    <lineage>
        <taxon>Eukaryota</taxon>
        <taxon>Viridiplantae</taxon>
        <taxon>Streptophyta</taxon>
        <taxon>Embryophyta</taxon>
        <taxon>Tracheophyta</taxon>
        <taxon>Spermatophyta</taxon>
        <taxon>Magnoliopsida</taxon>
        <taxon>Ranunculales</taxon>
        <taxon>Menispermaceae</taxon>
        <taxon>Menispermoideae</taxon>
        <taxon>Cissampelideae</taxon>
        <taxon>Stephania</taxon>
    </lineage>
</organism>
<keyword evidence="4" id="KW-1185">Reference proteome</keyword>
<gene>
    <name evidence="3" type="ORF">Syun_005060</name>
</gene>
<dbReference type="InterPro" id="IPR043198">
    <property type="entry name" value="Cyclin/Ssn8"/>
</dbReference>
<dbReference type="GO" id="GO:0016538">
    <property type="term" value="F:cyclin-dependent protein serine/threonine kinase regulator activity"/>
    <property type="evidence" value="ECO:0007669"/>
    <property type="project" value="InterPro"/>
</dbReference>
<evidence type="ECO:0000256" key="1">
    <source>
        <dbReference type="SAM" id="Phobius"/>
    </source>
</evidence>